<dbReference type="Pfam" id="PF01432">
    <property type="entry name" value="Peptidase_M3"/>
    <property type="match status" value="1"/>
</dbReference>
<dbReference type="Gene3D" id="1.10.1370.20">
    <property type="entry name" value="Oligoendopeptidase f, C-terminal domain"/>
    <property type="match status" value="1"/>
</dbReference>
<keyword evidence="1 6" id="KW-0645">Protease</keyword>
<dbReference type="AlphaFoldDB" id="A0A940DHB8"/>
<dbReference type="NCBIfam" id="TIGR00181">
    <property type="entry name" value="pepF"/>
    <property type="match status" value="1"/>
</dbReference>
<dbReference type="SUPFAM" id="SSF55486">
    <property type="entry name" value="Metalloproteases ('zincins'), catalytic domain"/>
    <property type="match status" value="1"/>
</dbReference>
<dbReference type="PANTHER" id="PTHR11804">
    <property type="entry name" value="PROTEASE M3 THIMET OLIGOPEPTIDASE-RELATED"/>
    <property type="match status" value="1"/>
</dbReference>
<dbReference type="InterPro" id="IPR013647">
    <property type="entry name" value="OligopepF_N_dom"/>
</dbReference>
<evidence type="ECO:0000313" key="9">
    <source>
        <dbReference type="EMBL" id="MBO8424157.1"/>
    </source>
</evidence>
<keyword evidence="4 6" id="KW-0862">Zinc</keyword>
<comment type="similarity">
    <text evidence="6">Belongs to the peptidase M3B family.</text>
</comment>
<dbReference type="Gene3D" id="1.20.140.70">
    <property type="entry name" value="Oligopeptidase f, N-terminal domain"/>
    <property type="match status" value="1"/>
</dbReference>
<accession>A0A940DHB8</accession>
<dbReference type="InterPro" id="IPR001567">
    <property type="entry name" value="Pept_M3A_M3B_dom"/>
</dbReference>
<evidence type="ECO:0000259" key="8">
    <source>
        <dbReference type="Pfam" id="PF08439"/>
    </source>
</evidence>
<sequence>MALKREDVAENRKWDLSSLFKSEKDYDDLSVKVAEKLKEISAYEGKLDENNALACLRLSSEIGRALERLYVYANLIKDENTADPVAQARAEKIGILAAKCSSATSFIGAELAKFPVKTLRRMAENEEFEAFSVMLNDVIREKKHILSAKEEKIMSEISAFTGDFRNIFMMFDNADVKFGKVCVDGEDVELTHGAYSVLLQNPSQEVRQKAFETYYASYRASLNTVAATYAGSVKKDCTMSALRGFPSALARALYADDIKDSVYDNLISAVHGATPAVHDYIRYRKKALGLKELHMYDLYVPITEDYRLEMEYDDAYALVEDALAPLGAEYRELLERARAERWIDVEETVNKRSGAYSWGMYDSNPYVLLNYRKTAHDVFTIAHELGHSMHSHYSRTSQCYEKSDYSIFVAEIASTVNEVLLLKYLISKADGKARKYLLSYYLDMFRTTVFRQTMFAEFEKFAHELYEAGSPLTAENMSAEYMRLNKFYYGDGVISDDDIAIEWARIPHFYNAFYVYKYATGMISAVNIAWKLLNEKGYVDKYKAFLSAGGSLYPLPTLALAEVDLTKKAPFAFAMREFKDALKEMKKL</sequence>
<dbReference type="InterPro" id="IPR045090">
    <property type="entry name" value="Pept_M3A_M3B"/>
</dbReference>
<comment type="cofactor">
    <cofactor evidence="6">
        <name>Zn(2+)</name>
        <dbReference type="ChEBI" id="CHEBI:29105"/>
    </cofactor>
    <text evidence="6">Binds 1 zinc ion.</text>
</comment>
<dbReference type="GO" id="GO:0006508">
    <property type="term" value="P:proteolysis"/>
    <property type="evidence" value="ECO:0007669"/>
    <property type="project" value="UniProtKB-KW"/>
</dbReference>
<comment type="caution">
    <text evidence="9">The sequence shown here is derived from an EMBL/GenBank/DDBJ whole genome shotgun (WGS) entry which is preliminary data.</text>
</comment>
<keyword evidence="5 6" id="KW-0482">Metalloprotease</keyword>
<dbReference type="GO" id="GO:0046872">
    <property type="term" value="F:metal ion binding"/>
    <property type="evidence" value="ECO:0007669"/>
    <property type="project" value="UniProtKB-UniRule"/>
</dbReference>
<reference evidence="9" key="1">
    <citation type="submission" date="2020-10" db="EMBL/GenBank/DDBJ databases">
        <authorList>
            <person name="Gilroy R."/>
        </authorList>
    </citation>
    <scope>NUCLEOTIDE SEQUENCE</scope>
    <source>
        <strain evidence="9">517</strain>
    </source>
</reference>
<dbReference type="InterPro" id="IPR004438">
    <property type="entry name" value="Peptidase_M3B"/>
</dbReference>
<dbReference type="EMBL" id="JADINF010000101">
    <property type="protein sequence ID" value="MBO8424157.1"/>
    <property type="molecule type" value="Genomic_DNA"/>
</dbReference>
<feature type="domain" description="Oligopeptidase F N-terminal" evidence="8">
    <location>
        <begin position="110"/>
        <end position="178"/>
    </location>
</feature>
<evidence type="ECO:0000259" key="7">
    <source>
        <dbReference type="Pfam" id="PF01432"/>
    </source>
</evidence>
<evidence type="ECO:0000256" key="3">
    <source>
        <dbReference type="ARBA" id="ARBA00022801"/>
    </source>
</evidence>
<evidence type="ECO:0000313" key="10">
    <source>
        <dbReference type="Proteomes" id="UP000727857"/>
    </source>
</evidence>
<comment type="function">
    <text evidence="6">Has oligopeptidase activity and degrades a variety of small bioactive peptides.</text>
</comment>
<evidence type="ECO:0000256" key="4">
    <source>
        <dbReference type="ARBA" id="ARBA00022833"/>
    </source>
</evidence>
<dbReference type="PANTHER" id="PTHR11804:SF84">
    <property type="entry name" value="SACCHAROLYSIN"/>
    <property type="match status" value="1"/>
</dbReference>
<evidence type="ECO:0000256" key="5">
    <source>
        <dbReference type="ARBA" id="ARBA00023049"/>
    </source>
</evidence>
<reference evidence="9" key="2">
    <citation type="journal article" date="2021" name="PeerJ">
        <title>Extensive microbial diversity within the chicken gut microbiome revealed by metagenomics and culture.</title>
        <authorList>
            <person name="Gilroy R."/>
            <person name="Ravi A."/>
            <person name="Getino M."/>
            <person name="Pursley I."/>
            <person name="Horton D.L."/>
            <person name="Alikhan N.F."/>
            <person name="Baker D."/>
            <person name="Gharbi K."/>
            <person name="Hall N."/>
            <person name="Watson M."/>
            <person name="Adriaenssens E.M."/>
            <person name="Foster-Nyarko E."/>
            <person name="Jarju S."/>
            <person name="Secka A."/>
            <person name="Antonio M."/>
            <person name="Oren A."/>
            <person name="Chaudhuri R.R."/>
            <person name="La Ragione R."/>
            <person name="Hildebrand F."/>
            <person name="Pallen M.J."/>
        </authorList>
    </citation>
    <scope>NUCLEOTIDE SEQUENCE</scope>
    <source>
        <strain evidence="9">517</strain>
    </source>
</reference>
<dbReference type="GO" id="GO:0006518">
    <property type="term" value="P:peptide metabolic process"/>
    <property type="evidence" value="ECO:0007669"/>
    <property type="project" value="TreeGrafter"/>
</dbReference>
<evidence type="ECO:0000256" key="6">
    <source>
        <dbReference type="RuleBase" id="RU368091"/>
    </source>
</evidence>
<dbReference type="GO" id="GO:0004222">
    <property type="term" value="F:metalloendopeptidase activity"/>
    <property type="evidence" value="ECO:0007669"/>
    <property type="project" value="UniProtKB-UniRule"/>
</dbReference>
<protein>
    <recommendedName>
        <fullName evidence="6">Oligopeptidase F</fullName>
        <ecNumber evidence="6">3.4.24.-</ecNumber>
    </recommendedName>
</protein>
<proteinExistence type="inferred from homology"/>
<dbReference type="Pfam" id="PF08439">
    <property type="entry name" value="Peptidase_M3_N"/>
    <property type="match status" value="1"/>
</dbReference>
<organism evidence="9 10">
    <name type="scientific">Candidatus Stercoripulliclostridium pullicola</name>
    <dbReference type="NCBI Taxonomy" id="2840953"/>
    <lineage>
        <taxon>Bacteria</taxon>
        <taxon>Bacillati</taxon>
        <taxon>Bacillota</taxon>
        <taxon>Clostridia</taxon>
        <taxon>Eubacteriales</taxon>
        <taxon>Candidatus Stercoripulliclostridium</taxon>
    </lineage>
</organism>
<dbReference type="CDD" id="cd09608">
    <property type="entry name" value="M3B_PepF"/>
    <property type="match status" value="1"/>
</dbReference>
<evidence type="ECO:0000256" key="1">
    <source>
        <dbReference type="ARBA" id="ARBA00022670"/>
    </source>
</evidence>
<gene>
    <name evidence="9" type="primary">pepF</name>
    <name evidence="9" type="ORF">IAB16_03990</name>
</gene>
<dbReference type="InterPro" id="IPR042088">
    <property type="entry name" value="OligoPept_F_C"/>
</dbReference>
<dbReference type="EC" id="3.4.24.-" evidence="6"/>
<dbReference type="Gene3D" id="1.10.287.830">
    <property type="entry name" value="putative peptidase helix hairpin domain like"/>
    <property type="match status" value="1"/>
</dbReference>
<keyword evidence="2 6" id="KW-0479">Metal-binding</keyword>
<dbReference type="Proteomes" id="UP000727857">
    <property type="component" value="Unassembled WGS sequence"/>
</dbReference>
<feature type="domain" description="Peptidase M3A/M3B catalytic" evidence="7">
    <location>
        <begin position="197"/>
        <end position="576"/>
    </location>
</feature>
<evidence type="ECO:0000256" key="2">
    <source>
        <dbReference type="ARBA" id="ARBA00022723"/>
    </source>
</evidence>
<name>A0A940DHB8_9FIRM</name>
<keyword evidence="3 6" id="KW-0378">Hydrolase</keyword>